<protein>
    <submittedName>
        <fullName evidence="1">Small secreted</fullName>
    </submittedName>
</protein>
<accession>A0A286UCP2</accession>
<dbReference type="InParanoid" id="A0A286UCP2"/>
<gene>
    <name evidence="1" type="ORF">PNOK_0741400</name>
</gene>
<evidence type="ECO:0000313" key="2">
    <source>
        <dbReference type="Proteomes" id="UP000217199"/>
    </source>
</evidence>
<dbReference type="Proteomes" id="UP000217199">
    <property type="component" value="Unassembled WGS sequence"/>
</dbReference>
<dbReference type="OrthoDB" id="3265595at2759"/>
<dbReference type="AlphaFoldDB" id="A0A286UCP2"/>
<reference evidence="1 2" key="1">
    <citation type="journal article" date="2017" name="Mol. Ecol.">
        <title>Comparative and population genomic landscape of Phellinus noxius: A hypervariable fungus causing root rot in trees.</title>
        <authorList>
            <person name="Chung C.L."/>
            <person name="Lee T.J."/>
            <person name="Akiba M."/>
            <person name="Lee H.H."/>
            <person name="Kuo T.H."/>
            <person name="Liu D."/>
            <person name="Ke H.M."/>
            <person name="Yokoi T."/>
            <person name="Roa M.B."/>
            <person name="Lu M.J."/>
            <person name="Chang Y.Y."/>
            <person name="Ann P.J."/>
            <person name="Tsai J.N."/>
            <person name="Chen C.Y."/>
            <person name="Tzean S.S."/>
            <person name="Ota Y."/>
            <person name="Hattori T."/>
            <person name="Sahashi N."/>
            <person name="Liou R.F."/>
            <person name="Kikuchi T."/>
            <person name="Tsai I.J."/>
        </authorList>
    </citation>
    <scope>NUCLEOTIDE SEQUENCE [LARGE SCALE GENOMIC DNA]</scope>
    <source>
        <strain evidence="1 2">FFPRI411160</strain>
    </source>
</reference>
<organism evidence="1 2">
    <name type="scientific">Pyrrhoderma noxium</name>
    <dbReference type="NCBI Taxonomy" id="2282107"/>
    <lineage>
        <taxon>Eukaryota</taxon>
        <taxon>Fungi</taxon>
        <taxon>Dikarya</taxon>
        <taxon>Basidiomycota</taxon>
        <taxon>Agaricomycotina</taxon>
        <taxon>Agaricomycetes</taxon>
        <taxon>Hymenochaetales</taxon>
        <taxon>Hymenochaetaceae</taxon>
        <taxon>Pyrrhoderma</taxon>
    </lineage>
</organism>
<comment type="caution">
    <text evidence="1">The sequence shown here is derived from an EMBL/GenBank/DDBJ whole genome shotgun (WGS) entry which is preliminary data.</text>
</comment>
<evidence type="ECO:0000313" key="1">
    <source>
        <dbReference type="EMBL" id="PAV17350.1"/>
    </source>
</evidence>
<keyword evidence="2" id="KW-1185">Reference proteome</keyword>
<name>A0A286UCP2_9AGAM</name>
<dbReference type="EMBL" id="NBII01000007">
    <property type="protein sequence ID" value="PAV17350.1"/>
    <property type="molecule type" value="Genomic_DNA"/>
</dbReference>
<dbReference type="PANTHER" id="PTHR38849">
    <property type="entry name" value="SMALL SECRETED PROTEIN"/>
    <property type="match status" value="1"/>
</dbReference>
<proteinExistence type="predicted"/>
<sequence>MKVWVWVRVGIVVKSEGEVGVVGLPGKGEEGWAKARYTTAGCCDNVESLGTIGPIFVSARPVLSKGDYDLSRFPFVDDYFTYQISDGIGGYADEEASERFVKPFYEMDLSLIPYSIYDALLLAKEAAEDAEIELFQPAIEKEGGNGTVKGQALQIGLIKNRVLYATASVQAQKIKMAQNDARGVVDTFADQDLEYKEGYLQWAVGDDRDNKGRDSLCAVGSGLEDEIHLL</sequence>
<dbReference type="PANTHER" id="PTHR38849:SF1">
    <property type="entry name" value="SMALL SECRETED PROTEIN"/>
    <property type="match status" value="1"/>
</dbReference>